<feature type="domain" description="AB hydrolase-1" evidence="1">
    <location>
        <begin position="10"/>
        <end position="232"/>
    </location>
</feature>
<sequence length="255" mass="28248">MVETPATKHFVLIHGACHGAWCWYKMASLLKSAGYKVSAVDLGGAGINMGNADSISTFEEYNRPAIDIISGIPENEKVILVGHSIGGFSLTHAIYKFGKKKISLVVYVAAAPANFRGSGPGFNPDIYIYNFGNGSHQPPTSLIFRPEKQREMLYALSSYEDSTLASMVMRWAPVSAFADASLDKEIERVTTLYVKTDKDQMMSQERHEEFIHFLSPEEVLEVEADHSPFFSATVELFSFLDKAAAKYCSDELPKK</sequence>
<dbReference type="InterPro" id="IPR029058">
    <property type="entry name" value="AB_hydrolase_fold"/>
</dbReference>
<protein>
    <recommendedName>
        <fullName evidence="1">AB hydrolase-1 domain-containing protein</fullName>
    </recommendedName>
</protein>
<keyword evidence="3" id="KW-1185">Reference proteome</keyword>
<dbReference type="Gramene" id="ERN04215">
    <property type="protein sequence ID" value="ERN04215"/>
    <property type="gene ID" value="AMTR_s00077p00129020"/>
</dbReference>
<dbReference type="OMA" id="DPTLACK"/>
<dbReference type="PANTHER" id="PTHR10992:SF1032">
    <property type="entry name" value="METHYLESTERASE 17"/>
    <property type="match status" value="1"/>
</dbReference>
<accession>W1PB33</accession>
<reference evidence="3" key="1">
    <citation type="journal article" date="2013" name="Science">
        <title>The Amborella genome and the evolution of flowering plants.</title>
        <authorList>
            <consortium name="Amborella Genome Project"/>
        </authorList>
    </citation>
    <scope>NUCLEOTIDE SEQUENCE [LARGE SCALE GENOMIC DNA]</scope>
</reference>
<dbReference type="GO" id="GO:0009696">
    <property type="term" value="P:salicylic acid metabolic process"/>
    <property type="evidence" value="ECO:0000318"/>
    <property type="project" value="GO_Central"/>
</dbReference>
<dbReference type="AlphaFoldDB" id="W1PB33"/>
<dbReference type="PANTHER" id="PTHR10992">
    <property type="entry name" value="METHYLESTERASE FAMILY MEMBER"/>
    <property type="match status" value="1"/>
</dbReference>
<gene>
    <name evidence="2" type="ORF">AMTR_s00077p00129020</name>
</gene>
<proteinExistence type="predicted"/>
<dbReference type="GO" id="GO:0080032">
    <property type="term" value="F:methyl jasmonate esterase activity"/>
    <property type="evidence" value="ECO:0000318"/>
    <property type="project" value="GO_Central"/>
</dbReference>
<dbReference type="Pfam" id="PF12697">
    <property type="entry name" value="Abhydrolase_6"/>
    <property type="match status" value="1"/>
</dbReference>
<organism evidence="2 3">
    <name type="scientific">Amborella trichopoda</name>
    <dbReference type="NCBI Taxonomy" id="13333"/>
    <lineage>
        <taxon>Eukaryota</taxon>
        <taxon>Viridiplantae</taxon>
        <taxon>Streptophyta</taxon>
        <taxon>Embryophyta</taxon>
        <taxon>Tracheophyta</taxon>
        <taxon>Spermatophyta</taxon>
        <taxon>Magnoliopsida</taxon>
        <taxon>Amborellales</taxon>
        <taxon>Amborellaceae</taxon>
        <taxon>Amborella</taxon>
    </lineage>
</organism>
<dbReference type="HOGENOM" id="CLU_046066_0_2_1"/>
<dbReference type="Gene3D" id="3.40.50.1820">
    <property type="entry name" value="alpha/beta hydrolase"/>
    <property type="match status" value="1"/>
</dbReference>
<evidence type="ECO:0000259" key="1">
    <source>
        <dbReference type="Pfam" id="PF12697"/>
    </source>
</evidence>
<dbReference type="GO" id="GO:0009694">
    <property type="term" value="P:jasmonic acid metabolic process"/>
    <property type="evidence" value="ECO:0000318"/>
    <property type="project" value="GO_Central"/>
</dbReference>
<dbReference type="GO" id="GO:0080030">
    <property type="term" value="F:methyl indole-3-acetate esterase activity"/>
    <property type="evidence" value="ECO:0000318"/>
    <property type="project" value="GO_Central"/>
</dbReference>
<evidence type="ECO:0000313" key="3">
    <source>
        <dbReference type="Proteomes" id="UP000017836"/>
    </source>
</evidence>
<dbReference type="InterPro" id="IPR045889">
    <property type="entry name" value="MES/HNL"/>
</dbReference>
<dbReference type="SUPFAM" id="SSF53474">
    <property type="entry name" value="alpha/beta-Hydrolases"/>
    <property type="match status" value="1"/>
</dbReference>
<dbReference type="KEGG" id="atr:18432368"/>
<name>W1PB33_AMBTC</name>
<dbReference type="InterPro" id="IPR000073">
    <property type="entry name" value="AB_hydrolase_1"/>
</dbReference>
<dbReference type="Proteomes" id="UP000017836">
    <property type="component" value="Unassembled WGS sequence"/>
</dbReference>
<dbReference type="EMBL" id="KI394293">
    <property type="protein sequence ID" value="ERN04215.1"/>
    <property type="molecule type" value="Genomic_DNA"/>
</dbReference>
<dbReference type="GO" id="GO:0080031">
    <property type="term" value="F:methyl salicylate esterase activity"/>
    <property type="evidence" value="ECO:0000318"/>
    <property type="project" value="GO_Central"/>
</dbReference>
<dbReference type="eggNOG" id="ENOG502QPPA">
    <property type="taxonomic scope" value="Eukaryota"/>
</dbReference>
<evidence type="ECO:0000313" key="2">
    <source>
        <dbReference type="EMBL" id="ERN04215.1"/>
    </source>
</evidence>
<dbReference type="OrthoDB" id="1263307at2759"/>